<proteinExistence type="predicted"/>
<dbReference type="Gene3D" id="3.30.700.10">
    <property type="entry name" value="Glycoprotein, Type 4 Pilin"/>
    <property type="match status" value="1"/>
</dbReference>
<dbReference type="GO" id="GO:0015627">
    <property type="term" value="C:type II protein secretion system complex"/>
    <property type="evidence" value="ECO:0007669"/>
    <property type="project" value="InterPro"/>
</dbReference>
<dbReference type="InterPro" id="IPR012902">
    <property type="entry name" value="N_methyl_site"/>
</dbReference>
<gene>
    <name evidence="7" type="ORF">DIU24_02835</name>
</gene>
<dbReference type="InterPro" id="IPR045584">
    <property type="entry name" value="Pilin-like"/>
</dbReference>
<dbReference type="PROSITE" id="PS00409">
    <property type="entry name" value="PROKAR_NTER_METHYL"/>
    <property type="match status" value="1"/>
</dbReference>
<dbReference type="NCBIfam" id="TIGR02532">
    <property type="entry name" value="IV_pilin_GFxxxE"/>
    <property type="match status" value="1"/>
</dbReference>
<comment type="caution">
    <text evidence="7">The sequence shown here is derived from an EMBL/GenBank/DDBJ whole genome shotgun (WGS) entry which is preliminary data.</text>
</comment>
<dbReference type="PANTHER" id="PTHR30093">
    <property type="entry name" value="GENERAL SECRETION PATHWAY PROTEIN G"/>
    <property type="match status" value="1"/>
</dbReference>
<dbReference type="PRINTS" id="PR00885">
    <property type="entry name" value="BCTERIALGSPH"/>
</dbReference>
<dbReference type="InterPro" id="IPR002416">
    <property type="entry name" value="T2SS_protein-GspH"/>
</dbReference>
<dbReference type="PANTHER" id="PTHR30093:SF2">
    <property type="entry name" value="TYPE II SECRETION SYSTEM PROTEIN H"/>
    <property type="match status" value="1"/>
</dbReference>
<keyword evidence="3 6" id="KW-0812">Transmembrane</keyword>
<keyword evidence="2" id="KW-0488">Methylation</keyword>
<evidence type="ECO:0000313" key="7">
    <source>
        <dbReference type="EMBL" id="HCQ40619.1"/>
    </source>
</evidence>
<dbReference type="SUPFAM" id="SSF54523">
    <property type="entry name" value="Pili subunits"/>
    <property type="match status" value="1"/>
</dbReference>
<dbReference type="GO" id="GO:0015628">
    <property type="term" value="P:protein secretion by the type II secretion system"/>
    <property type="evidence" value="ECO:0007669"/>
    <property type="project" value="InterPro"/>
</dbReference>
<keyword evidence="4 6" id="KW-1133">Transmembrane helix</keyword>
<organism evidence="7 8">
    <name type="scientific">candidate division WWE3 bacterium</name>
    <dbReference type="NCBI Taxonomy" id="2053526"/>
    <lineage>
        <taxon>Bacteria</taxon>
        <taxon>Katanobacteria</taxon>
    </lineage>
</organism>
<evidence type="ECO:0000256" key="3">
    <source>
        <dbReference type="ARBA" id="ARBA00022692"/>
    </source>
</evidence>
<evidence type="ECO:0000256" key="2">
    <source>
        <dbReference type="ARBA" id="ARBA00022481"/>
    </source>
</evidence>
<evidence type="ECO:0000256" key="6">
    <source>
        <dbReference type="SAM" id="Phobius"/>
    </source>
</evidence>
<dbReference type="AlphaFoldDB" id="A0A656PMJ2"/>
<evidence type="ECO:0000313" key="8">
    <source>
        <dbReference type="Proteomes" id="UP000262056"/>
    </source>
</evidence>
<accession>A0A656PMJ2</accession>
<protein>
    <submittedName>
        <fullName evidence="7">Prepilin-type cleavage/methylation domain-containing protein</fullName>
    </submittedName>
</protein>
<evidence type="ECO:0000256" key="5">
    <source>
        <dbReference type="ARBA" id="ARBA00023136"/>
    </source>
</evidence>
<name>A0A656PMJ2_UNCKA</name>
<comment type="subcellular location">
    <subcellularLocation>
        <location evidence="1">Membrane</location>
        <topology evidence="1">Single-pass membrane protein</topology>
    </subcellularLocation>
</comment>
<dbReference type="EMBL" id="DQFB01000004">
    <property type="protein sequence ID" value="HCQ40619.1"/>
    <property type="molecule type" value="Genomic_DNA"/>
</dbReference>
<reference evidence="7 8" key="1">
    <citation type="journal article" date="2018" name="Nat. Biotechnol.">
        <title>A standardized bacterial taxonomy based on genome phylogeny substantially revises the tree of life.</title>
        <authorList>
            <person name="Parks D.H."/>
            <person name="Chuvochina M."/>
            <person name="Waite D.W."/>
            <person name="Rinke C."/>
            <person name="Skarshewski A."/>
            <person name="Chaumeil P.A."/>
            <person name="Hugenholtz P."/>
        </authorList>
    </citation>
    <scope>NUCLEOTIDE SEQUENCE [LARGE SCALE GENOMIC DNA]</scope>
    <source>
        <strain evidence="7">UBA12021</strain>
    </source>
</reference>
<feature type="transmembrane region" description="Helical" evidence="6">
    <location>
        <begin position="12"/>
        <end position="30"/>
    </location>
</feature>
<dbReference type="GO" id="GO:0016020">
    <property type="term" value="C:membrane"/>
    <property type="evidence" value="ECO:0007669"/>
    <property type="project" value="UniProtKB-SubCell"/>
</dbReference>
<dbReference type="Pfam" id="PF07963">
    <property type="entry name" value="N_methyl"/>
    <property type="match status" value="1"/>
</dbReference>
<dbReference type="Proteomes" id="UP000262056">
    <property type="component" value="Unassembled WGS sequence"/>
</dbReference>
<evidence type="ECO:0000256" key="4">
    <source>
        <dbReference type="ARBA" id="ARBA00022989"/>
    </source>
</evidence>
<evidence type="ECO:0000256" key="1">
    <source>
        <dbReference type="ARBA" id="ARBA00004167"/>
    </source>
</evidence>
<keyword evidence="5 6" id="KW-0472">Membrane</keyword>
<sequence length="170" mass="17749">MRKQKGFTLVELLVVIAIVGILAGALLVAINPQSMIQKSRDAKRLSDIDSLTKAINLALTDTEITLSPTGVCASCTSTETNRGLDGTGWVKFSIPTGKTGLSKFVPVLPIDPINGTVSAVGTHVYTFGSTATDFEVNVVLEHADNTAKMTTDGGNNAAAYEAGTSLLILP</sequence>